<proteinExistence type="predicted"/>
<dbReference type="Proteomes" id="UP001150942">
    <property type="component" value="Unassembled WGS sequence"/>
</dbReference>
<reference evidence="1" key="1">
    <citation type="submission" date="2022-11" db="EMBL/GenBank/DDBJ databases">
        <authorList>
            <person name="Petersen C."/>
        </authorList>
    </citation>
    <scope>NUCLEOTIDE SEQUENCE</scope>
    <source>
        <strain evidence="1">IBT 20477</strain>
    </source>
</reference>
<reference evidence="1" key="2">
    <citation type="journal article" date="2023" name="IMA Fungus">
        <title>Comparative genomic study of the Penicillium genus elucidates a diverse pangenome and 15 lateral gene transfer events.</title>
        <authorList>
            <person name="Petersen C."/>
            <person name="Sorensen T."/>
            <person name="Nielsen M.R."/>
            <person name="Sondergaard T.E."/>
            <person name="Sorensen J.L."/>
            <person name="Fitzpatrick D.A."/>
            <person name="Frisvad J.C."/>
            <person name="Nielsen K.L."/>
        </authorList>
    </citation>
    <scope>NUCLEOTIDE SEQUENCE</scope>
    <source>
        <strain evidence="1">IBT 20477</strain>
    </source>
</reference>
<dbReference type="AlphaFoldDB" id="A0A9W9SW42"/>
<gene>
    <name evidence="1" type="ORF">N7449_005762</name>
</gene>
<organism evidence="1 2">
    <name type="scientific">Penicillium cf. viridicatum</name>
    <dbReference type="NCBI Taxonomy" id="2972119"/>
    <lineage>
        <taxon>Eukaryota</taxon>
        <taxon>Fungi</taxon>
        <taxon>Dikarya</taxon>
        <taxon>Ascomycota</taxon>
        <taxon>Pezizomycotina</taxon>
        <taxon>Eurotiomycetes</taxon>
        <taxon>Eurotiomycetidae</taxon>
        <taxon>Eurotiales</taxon>
        <taxon>Aspergillaceae</taxon>
        <taxon>Penicillium</taxon>
    </lineage>
</organism>
<dbReference type="OrthoDB" id="4526781at2759"/>
<accession>A0A9W9SW42</accession>
<keyword evidence="2" id="KW-1185">Reference proteome</keyword>
<dbReference type="EMBL" id="JAPQKQ010000004">
    <property type="protein sequence ID" value="KAJ5200959.1"/>
    <property type="molecule type" value="Genomic_DNA"/>
</dbReference>
<evidence type="ECO:0000313" key="2">
    <source>
        <dbReference type="Proteomes" id="UP001150942"/>
    </source>
</evidence>
<protein>
    <recommendedName>
        <fullName evidence="3">DNA2/NAM7 helicase-like C-terminal domain-containing protein</fullName>
    </recommendedName>
</protein>
<comment type="caution">
    <text evidence="1">The sequence shown here is derived from an EMBL/GenBank/DDBJ whole genome shotgun (WGS) entry which is preliminary data.</text>
</comment>
<sequence length="103" mass="11283">MQRADPSCAANAAEESVQYPVHPRREQQIRPSDVMIISPYKAQGSLVTTLWRKPGAAPGPRGTIVIVLLAKPSEVSEVRLIARKERLTVGLSLAVVGNMRLWP</sequence>
<evidence type="ECO:0000313" key="1">
    <source>
        <dbReference type="EMBL" id="KAJ5200959.1"/>
    </source>
</evidence>
<name>A0A9W9SW42_9EURO</name>
<evidence type="ECO:0008006" key="3">
    <source>
        <dbReference type="Google" id="ProtNLM"/>
    </source>
</evidence>